<reference evidence="8" key="1">
    <citation type="journal article" date="2023" name="Nat. Commun.">
        <title>Diploid and tetraploid genomes of Acorus and the evolution of monocots.</title>
        <authorList>
            <person name="Ma L."/>
            <person name="Liu K.W."/>
            <person name="Li Z."/>
            <person name="Hsiao Y.Y."/>
            <person name="Qi Y."/>
            <person name="Fu T."/>
            <person name="Tang G.D."/>
            <person name="Zhang D."/>
            <person name="Sun W.H."/>
            <person name="Liu D.K."/>
            <person name="Li Y."/>
            <person name="Chen G.Z."/>
            <person name="Liu X.D."/>
            <person name="Liao X.Y."/>
            <person name="Jiang Y.T."/>
            <person name="Yu X."/>
            <person name="Hao Y."/>
            <person name="Huang J."/>
            <person name="Zhao X.W."/>
            <person name="Ke S."/>
            <person name="Chen Y.Y."/>
            <person name="Wu W.L."/>
            <person name="Hsu J.L."/>
            <person name="Lin Y.F."/>
            <person name="Huang M.D."/>
            <person name="Li C.Y."/>
            <person name="Huang L."/>
            <person name="Wang Z.W."/>
            <person name="Zhao X."/>
            <person name="Zhong W.Y."/>
            <person name="Peng D.H."/>
            <person name="Ahmad S."/>
            <person name="Lan S."/>
            <person name="Zhang J.S."/>
            <person name="Tsai W.C."/>
            <person name="Van de Peer Y."/>
            <person name="Liu Z.J."/>
        </authorList>
    </citation>
    <scope>NUCLEOTIDE SEQUENCE</scope>
    <source>
        <strain evidence="8">SCP</strain>
    </source>
</reference>
<evidence type="ECO:0000259" key="7">
    <source>
        <dbReference type="PROSITE" id="PS50206"/>
    </source>
</evidence>
<dbReference type="PANTHER" id="PTHR48153">
    <property type="entry name" value="UFM1-SPECIFIC PROTEASE 2"/>
    <property type="match status" value="1"/>
</dbReference>
<dbReference type="FunFam" id="3.90.70.130:FF:000001">
    <property type="entry name" value="Probable Ufm1-specific protease 2"/>
    <property type="match status" value="1"/>
</dbReference>
<dbReference type="PROSITE" id="PS50206">
    <property type="entry name" value="RHODANESE_3"/>
    <property type="match status" value="1"/>
</dbReference>
<dbReference type="EMBL" id="JAUJYN010000005">
    <property type="protein sequence ID" value="KAK1271390.1"/>
    <property type="molecule type" value="Genomic_DNA"/>
</dbReference>
<evidence type="ECO:0000256" key="6">
    <source>
        <dbReference type="ARBA" id="ARBA00067779"/>
    </source>
</evidence>
<evidence type="ECO:0000256" key="3">
    <source>
        <dbReference type="ARBA" id="ARBA00022786"/>
    </source>
</evidence>
<keyword evidence="9" id="KW-1185">Reference proteome</keyword>
<dbReference type="InterPro" id="IPR012462">
    <property type="entry name" value="UFSP1/2_DUB_cat"/>
</dbReference>
<dbReference type="InterPro" id="IPR001763">
    <property type="entry name" value="Rhodanese-like_dom"/>
</dbReference>
<organism evidence="8 9">
    <name type="scientific">Acorus gramineus</name>
    <name type="common">Dwarf sweet flag</name>
    <dbReference type="NCBI Taxonomy" id="55184"/>
    <lineage>
        <taxon>Eukaryota</taxon>
        <taxon>Viridiplantae</taxon>
        <taxon>Streptophyta</taxon>
        <taxon>Embryophyta</taxon>
        <taxon>Tracheophyta</taxon>
        <taxon>Spermatophyta</taxon>
        <taxon>Magnoliopsida</taxon>
        <taxon>Liliopsida</taxon>
        <taxon>Acoraceae</taxon>
        <taxon>Acorus</taxon>
    </lineage>
</organism>
<comment type="similarity">
    <text evidence="1">Belongs to the peptidase C78 family.</text>
</comment>
<dbReference type="Proteomes" id="UP001179952">
    <property type="component" value="Unassembled WGS sequence"/>
</dbReference>
<keyword evidence="2 8" id="KW-0645">Protease</keyword>
<dbReference type="AlphaFoldDB" id="A0AAV9B4R7"/>
<accession>A0AAV9B4R7</accession>
<gene>
    <name evidence="8" type="ORF">QJS04_geneDACA004217</name>
</gene>
<evidence type="ECO:0000313" key="8">
    <source>
        <dbReference type="EMBL" id="KAK1271390.1"/>
    </source>
</evidence>
<keyword evidence="5" id="KW-0788">Thiol protease</keyword>
<dbReference type="GO" id="GO:0071567">
    <property type="term" value="F:deUFMylase activity"/>
    <property type="evidence" value="ECO:0007669"/>
    <property type="project" value="TreeGrafter"/>
</dbReference>
<dbReference type="Gene3D" id="3.90.70.130">
    <property type="match status" value="1"/>
</dbReference>
<sequence length="639" mass="70258">MEAESPRTVNVLCPKLLLSRTPGDLQWLIGSPFFPPSTVLSTVRCLHNPSDPPFSPDFAKESDDLRTLILRGFDLIGALYVSDGGGDAVTTNASGAVSAAYEMRRRLSRDGEIDGLIGAVADVGTGDVRFFWAGDGVSGKIEAFDRVSYGDRPESYVWEIGCLVRCRLALKLPVYVSSNDVSDRVKKISSVIDSAAAKFRDKQVAYIVEGEDSPSVAPQPIVLRGEELDFESNISDKHWKNASSPLCSYFRSENNHATLSSMRESPDTIRVTVLFNQTRNTPNASVPVAEYFPALESVELVVISLQLDVLCFSAKELPAGLAVSKLVVPGLIDQLTTMKKAILSEKSTQGIQLCPYHFYPPRITHPITAIYELSFGERELRQAEIRKSLHSRLGLPLDRPLLLMANSLNFGNKGSNSVENGSPLLKNVHTDIPSSGVTGGLVSLVDGSYEYYHYLQDGFDDNGWGCAYRSLQTIISWFRLQHYTSIEVPSHREIQQALVDIGDKEAPFVGSREWIGAIELSFVLDKLLGVTCKILNVRSGADLPEKCRELALHFDTQGTPIMIGGGVLAYTLLGVDYNETSGDCAFLILDPHYTGTDDLKKIVNGGWCGWKKAVDSKGKSFFLADKFYNLLLPQRPKMV</sequence>
<name>A0AAV9B4R7_ACOGR</name>
<dbReference type="PANTHER" id="PTHR48153:SF2">
    <property type="entry name" value="UFM1-SPECIFIC PROTEASE 2"/>
    <property type="match status" value="1"/>
</dbReference>
<dbReference type="Pfam" id="PF20908">
    <property type="entry name" value="UfSP2_N"/>
    <property type="match status" value="1"/>
</dbReference>
<proteinExistence type="inferred from homology"/>
<dbReference type="Pfam" id="PF07910">
    <property type="entry name" value="Peptidase_C78"/>
    <property type="match status" value="1"/>
</dbReference>
<protein>
    <recommendedName>
        <fullName evidence="6">Probable Ufm1-specific protease</fullName>
    </recommendedName>
</protein>
<evidence type="ECO:0000256" key="1">
    <source>
        <dbReference type="ARBA" id="ARBA00008552"/>
    </source>
</evidence>
<dbReference type="SUPFAM" id="SSF54001">
    <property type="entry name" value="Cysteine proteinases"/>
    <property type="match status" value="1"/>
</dbReference>
<keyword evidence="4" id="KW-0378">Hydrolase</keyword>
<dbReference type="InterPro" id="IPR038765">
    <property type="entry name" value="Papain-like_cys_pep_sf"/>
</dbReference>
<evidence type="ECO:0000256" key="2">
    <source>
        <dbReference type="ARBA" id="ARBA00022670"/>
    </source>
</evidence>
<evidence type="ECO:0000256" key="4">
    <source>
        <dbReference type="ARBA" id="ARBA00022801"/>
    </source>
</evidence>
<dbReference type="InterPro" id="IPR049387">
    <property type="entry name" value="UFSP2-like_2nd"/>
</dbReference>
<evidence type="ECO:0000256" key="5">
    <source>
        <dbReference type="ARBA" id="ARBA00022807"/>
    </source>
</evidence>
<dbReference type="GO" id="GO:0006508">
    <property type="term" value="P:proteolysis"/>
    <property type="evidence" value="ECO:0007669"/>
    <property type="project" value="UniProtKB-KW"/>
</dbReference>
<reference evidence="8" key="2">
    <citation type="submission" date="2023-06" db="EMBL/GenBank/DDBJ databases">
        <authorList>
            <person name="Ma L."/>
            <person name="Liu K.-W."/>
            <person name="Li Z."/>
            <person name="Hsiao Y.-Y."/>
            <person name="Qi Y."/>
            <person name="Fu T."/>
            <person name="Tang G."/>
            <person name="Zhang D."/>
            <person name="Sun W.-H."/>
            <person name="Liu D.-K."/>
            <person name="Li Y."/>
            <person name="Chen G.-Z."/>
            <person name="Liu X.-D."/>
            <person name="Liao X.-Y."/>
            <person name="Jiang Y.-T."/>
            <person name="Yu X."/>
            <person name="Hao Y."/>
            <person name="Huang J."/>
            <person name="Zhao X.-W."/>
            <person name="Ke S."/>
            <person name="Chen Y.-Y."/>
            <person name="Wu W.-L."/>
            <person name="Hsu J.-L."/>
            <person name="Lin Y.-F."/>
            <person name="Huang M.-D."/>
            <person name="Li C.-Y."/>
            <person name="Huang L."/>
            <person name="Wang Z.-W."/>
            <person name="Zhao X."/>
            <person name="Zhong W.-Y."/>
            <person name="Peng D.-H."/>
            <person name="Ahmad S."/>
            <person name="Lan S."/>
            <person name="Zhang J.-S."/>
            <person name="Tsai W.-C."/>
            <person name="Van De Peer Y."/>
            <person name="Liu Z.-J."/>
        </authorList>
    </citation>
    <scope>NUCLEOTIDE SEQUENCE</scope>
    <source>
        <strain evidence="8">SCP</strain>
        <tissue evidence="8">Leaves</tissue>
    </source>
</reference>
<comment type="caution">
    <text evidence="8">The sequence shown here is derived from an EMBL/GenBank/DDBJ whole genome shotgun (WGS) entry which is preliminary data.</text>
</comment>
<evidence type="ECO:0000313" key="9">
    <source>
        <dbReference type="Proteomes" id="UP001179952"/>
    </source>
</evidence>
<feature type="domain" description="Rhodanese" evidence="7">
    <location>
        <begin position="601"/>
        <end position="619"/>
    </location>
</feature>
<keyword evidence="3" id="KW-0833">Ubl conjugation pathway</keyword>